<dbReference type="AlphaFoldDB" id="A0A814GEG8"/>
<evidence type="ECO:0000313" key="8">
    <source>
        <dbReference type="Proteomes" id="UP000663864"/>
    </source>
</evidence>
<gene>
    <name evidence="5" type="ORF">FNK824_LOCUS948</name>
    <name evidence="6" type="ORF">JBS370_LOCUS3344</name>
    <name evidence="7" type="ORF">OTI717_LOCUS12651</name>
    <name evidence="2" type="ORF">RFH988_LOCUS11646</name>
    <name evidence="4" type="ORF">SEV965_LOCUS27660</name>
    <name evidence="3" type="ORF">ZHD862_LOCUS12233</name>
</gene>
<name>A0A814GEG8_9BILA</name>
<dbReference type="EMBL" id="CAJNOO010000466">
    <property type="protein sequence ID" value="CAF0951351.1"/>
    <property type="molecule type" value="Genomic_DNA"/>
</dbReference>
<dbReference type="Proteomes" id="UP000663864">
    <property type="component" value="Unassembled WGS sequence"/>
</dbReference>
<dbReference type="Proteomes" id="UP000663882">
    <property type="component" value="Unassembled WGS sequence"/>
</dbReference>
<keyword evidence="1" id="KW-0812">Transmembrane</keyword>
<evidence type="ECO:0000313" key="4">
    <source>
        <dbReference type="EMBL" id="CAF1327797.1"/>
    </source>
</evidence>
<evidence type="ECO:0000313" key="3">
    <source>
        <dbReference type="EMBL" id="CAF0995256.1"/>
    </source>
</evidence>
<comment type="caution">
    <text evidence="3">The sequence shown here is derived from an EMBL/GenBank/DDBJ whole genome shotgun (WGS) entry which is preliminary data.</text>
</comment>
<proteinExistence type="predicted"/>
<dbReference type="EMBL" id="CAJOBD010000142">
    <property type="protein sequence ID" value="CAF3592021.1"/>
    <property type="molecule type" value="Genomic_DNA"/>
</dbReference>
<evidence type="ECO:0000313" key="5">
    <source>
        <dbReference type="EMBL" id="CAF3550865.1"/>
    </source>
</evidence>
<keyword evidence="1" id="KW-1133">Transmembrane helix</keyword>
<keyword evidence="1" id="KW-0472">Membrane</keyword>
<evidence type="ECO:0000313" key="7">
    <source>
        <dbReference type="EMBL" id="CAF3702851.1"/>
    </source>
</evidence>
<organism evidence="3 8">
    <name type="scientific">Rotaria sordida</name>
    <dbReference type="NCBI Taxonomy" id="392033"/>
    <lineage>
        <taxon>Eukaryota</taxon>
        <taxon>Metazoa</taxon>
        <taxon>Spiralia</taxon>
        <taxon>Gnathifera</taxon>
        <taxon>Rotifera</taxon>
        <taxon>Eurotatoria</taxon>
        <taxon>Bdelloidea</taxon>
        <taxon>Philodinida</taxon>
        <taxon>Philodinidae</taxon>
        <taxon>Rotaria</taxon>
    </lineage>
</organism>
<dbReference type="Proteomes" id="UP000663823">
    <property type="component" value="Unassembled WGS sequence"/>
</dbReference>
<evidence type="ECO:0000313" key="2">
    <source>
        <dbReference type="EMBL" id="CAF0951351.1"/>
    </source>
</evidence>
<protein>
    <submittedName>
        <fullName evidence="3">Uncharacterized protein</fullName>
    </submittedName>
</protein>
<reference evidence="3" key="1">
    <citation type="submission" date="2021-02" db="EMBL/GenBank/DDBJ databases">
        <authorList>
            <person name="Nowell W R."/>
        </authorList>
    </citation>
    <scope>NUCLEOTIDE SEQUENCE</scope>
</reference>
<dbReference type="Proteomes" id="UP000663836">
    <property type="component" value="Unassembled WGS sequence"/>
</dbReference>
<feature type="transmembrane region" description="Helical" evidence="1">
    <location>
        <begin position="7"/>
        <end position="23"/>
    </location>
</feature>
<accession>A0A814GEG8</accession>
<feature type="transmembrane region" description="Helical" evidence="1">
    <location>
        <begin position="65"/>
        <end position="89"/>
    </location>
</feature>
<sequence length="159" mass="18472">MFIQRHFIVFIIVIYSTILATIQDKEFLIKNGPFGLISLKKNDTFVDWVRVPEKNYQQWIFALKVWRICSIVLGILCLIFAALVLTYIIHGFLTNSTGPFGCLGEVKSDTNLSSNFQQFTLKHEQQREQKIERHLPIILRNPTISPLYTEQLTLENSLK</sequence>
<dbReference type="EMBL" id="CAJNOU010002517">
    <property type="protein sequence ID" value="CAF1327797.1"/>
    <property type="molecule type" value="Genomic_DNA"/>
</dbReference>
<evidence type="ECO:0000313" key="6">
    <source>
        <dbReference type="EMBL" id="CAF3592021.1"/>
    </source>
</evidence>
<evidence type="ECO:0000256" key="1">
    <source>
        <dbReference type="SAM" id="Phobius"/>
    </source>
</evidence>
<dbReference type="EMBL" id="CAJOAX010001289">
    <property type="protein sequence ID" value="CAF3702851.1"/>
    <property type="molecule type" value="Genomic_DNA"/>
</dbReference>
<dbReference type="EMBL" id="CAJNOT010000476">
    <property type="protein sequence ID" value="CAF0995256.1"/>
    <property type="molecule type" value="Genomic_DNA"/>
</dbReference>
<dbReference type="OrthoDB" id="9979747at2759"/>
<dbReference type="Proteomes" id="UP000663874">
    <property type="component" value="Unassembled WGS sequence"/>
</dbReference>
<dbReference type="EMBL" id="CAJOBE010000045">
    <property type="protein sequence ID" value="CAF3550865.1"/>
    <property type="molecule type" value="Genomic_DNA"/>
</dbReference>
<dbReference type="Proteomes" id="UP000663889">
    <property type="component" value="Unassembled WGS sequence"/>
</dbReference>